<keyword evidence="1" id="KW-0472">Membrane</keyword>
<sequence length="72" mass="8552">MNKNNTISNMIIVNHFAVAIIFMYGHCNGNKYLFHRIKYKNKHINNRQKVPVISKMIQQTKSKHTRIKKVVK</sequence>
<proteinExistence type="predicted"/>
<protein>
    <recommendedName>
        <fullName evidence="4">Secreted protein</fullName>
    </recommendedName>
</protein>
<accession>A0ABY7DFW5</accession>
<feature type="transmembrane region" description="Helical" evidence="1">
    <location>
        <begin position="6"/>
        <end position="27"/>
    </location>
</feature>
<dbReference type="Proteomes" id="UP001164746">
    <property type="component" value="Chromosome 2"/>
</dbReference>
<evidence type="ECO:0000256" key="1">
    <source>
        <dbReference type="SAM" id="Phobius"/>
    </source>
</evidence>
<organism evidence="2 3">
    <name type="scientific">Mya arenaria</name>
    <name type="common">Soft-shell clam</name>
    <dbReference type="NCBI Taxonomy" id="6604"/>
    <lineage>
        <taxon>Eukaryota</taxon>
        <taxon>Metazoa</taxon>
        <taxon>Spiralia</taxon>
        <taxon>Lophotrochozoa</taxon>
        <taxon>Mollusca</taxon>
        <taxon>Bivalvia</taxon>
        <taxon>Autobranchia</taxon>
        <taxon>Heteroconchia</taxon>
        <taxon>Euheterodonta</taxon>
        <taxon>Imparidentia</taxon>
        <taxon>Neoheterodontei</taxon>
        <taxon>Myida</taxon>
        <taxon>Myoidea</taxon>
        <taxon>Myidae</taxon>
        <taxon>Mya</taxon>
    </lineage>
</organism>
<dbReference type="EMBL" id="CP111013">
    <property type="protein sequence ID" value="WAQ96571.1"/>
    <property type="molecule type" value="Genomic_DNA"/>
</dbReference>
<gene>
    <name evidence="2" type="ORF">MAR_029261</name>
</gene>
<keyword evidence="1" id="KW-1133">Transmembrane helix</keyword>
<name>A0ABY7DFW5_MYAAR</name>
<evidence type="ECO:0008006" key="4">
    <source>
        <dbReference type="Google" id="ProtNLM"/>
    </source>
</evidence>
<keyword evidence="1" id="KW-0812">Transmembrane</keyword>
<keyword evidence="3" id="KW-1185">Reference proteome</keyword>
<reference evidence="2" key="1">
    <citation type="submission" date="2022-11" db="EMBL/GenBank/DDBJ databases">
        <title>Centuries of genome instability and evolution in soft-shell clam transmissible cancer (bioRxiv).</title>
        <authorList>
            <person name="Hart S.F.M."/>
            <person name="Yonemitsu M.A."/>
            <person name="Giersch R.M."/>
            <person name="Beal B.F."/>
            <person name="Arriagada G."/>
            <person name="Davis B.W."/>
            <person name="Ostrander E.A."/>
            <person name="Goff S.P."/>
            <person name="Metzger M.J."/>
        </authorList>
    </citation>
    <scope>NUCLEOTIDE SEQUENCE</scope>
    <source>
        <strain evidence="2">MELC-2E11</strain>
        <tissue evidence="2">Siphon/mantle</tissue>
    </source>
</reference>
<evidence type="ECO:0000313" key="3">
    <source>
        <dbReference type="Proteomes" id="UP001164746"/>
    </source>
</evidence>
<evidence type="ECO:0000313" key="2">
    <source>
        <dbReference type="EMBL" id="WAQ96571.1"/>
    </source>
</evidence>